<sequence length="50" mass="5731">MKVEKSVGINILGDLEDDKEGFSDRKARICIDAVFVLMAYDTRRSLQLNR</sequence>
<reference evidence="1" key="2">
    <citation type="submission" date="2020-06" db="EMBL/GenBank/DDBJ databases">
        <title>Helianthus annuus Genome sequencing and assembly Release 2.</title>
        <authorList>
            <person name="Gouzy J."/>
            <person name="Langlade N."/>
            <person name="Munos S."/>
        </authorList>
    </citation>
    <scope>NUCLEOTIDE SEQUENCE</scope>
    <source>
        <tissue evidence="1">Leaves</tissue>
    </source>
</reference>
<dbReference type="EMBL" id="MNCJ02000332">
    <property type="protein sequence ID" value="KAF5754496.1"/>
    <property type="molecule type" value="Genomic_DNA"/>
</dbReference>
<proteinExistence type="predicted"/>
<evidence type="ECO:0000313" key="1">
    <source>
        <dbReference type="EMBL" id="KAF5754496.1"/>
    </source>
</evidence>
<accession>A0A9K3GTB5</accession>
<organism evidence="1 2">
    <name type="scientific">Helianthus annuus</name>
    <name type="common">Common sunflower</name>
    <dbReference type="NCBI Taxonomy" id="4232"/>
    <lineage>
        <taxon>Eukaryota</taxon>
        <taxon>Viridiplantae</taxon>
        <taxon>Streptophyta</taxon>
        <taxon>Embryophyta</taxon>
        <taxon>Tracheophyta</taxon>
        <taxon>Spermatophyta</taxon>
        <taxon>Magnoliopsida</taxon>
        <taxon>eudicotyledons</taxon>
        <taxon>Gunneridae</taxon>
        <taxon>Pentapetalae</taxon>
        <taxon>asterids</taxon>
        <taxon>campanulids</taxon>
        <taxon>Asterales</taxon>
        <taxon>Asteraceae</taxon>
        <taxon>Asteroideae</taxon>
        <taxon>Heliantheae alliance</taxon>
        <taxon>Heliantheae</taxon>
        <taxon>Helianthus</taxon>
    </lineage>
</organism>
<evidence type="ECO:0000313" key="2">
    <source>
        <dbReference type="Proteomes" id="UP000215914"/>
    </source>
</evidence>
<reference evidence="1" key="1">
    <citation type="journal article" date="2017" name="Nature">
        <title>The sunflower genome provides insights into oil metabolism, flowering and Asterid evolution.</title>
        <authorList>
            <person name="Badouin H."/>
            <person name="Gouzy J."/>
            <person name="Grassa C.J."/>
            <person name="Murat F."/>
            <person name="Staton S.E."/>
            <person name="Cottret L."/>
            <person name="Lelandais-Briere C."/>
            <person name="Owens G.L."/>
            <person name="Carrere S."/>
            <person name="Mayjonade B."/>
            <person name="Legrand L."/>
            <person name="Gill N."/>
            <person name="Kane N.C."/>
            <person name="Bowers J.E."/>
            <person name="Hubner S."/>
            <person name="Bellec A."/>
            <person name="Berard A."/>
            <person name="Berges H."/>
            <person name="Blanchet N."/>
            <person name="Boniface M.C."/>
            <person name="Brunel D."/>
            <person name="Catrice O."/>
            <person name="Chaidir N."/>
            <person name="Claudel C."/>
            <person name="Donnadieu C."/>
            <person name="Faraut T."/>
            <person name="Fievet G."/>
            <person name="Helmstetter N."/>
            <person name="King M."/>
            <person name="Knapp S.J."/>
            <person name="Lai Z."/>
            <person name="Le Paslier M.C."/>
            <person name="Lippi Y."/>
            <person name="Lorenzon L."/>
            <person name="Mandel J.R."/>
            <person name="Marage G."/>
            <person name="Marchand G."/>
            <person name="Marquand E."/>
            <person name="Bret-Mestries E."/>
            <person name="Morien E."/>
            <person name="Nambeesan S."/>
            <person name="Nguyen T."/>
            <person name="Pegot-Espagnet P."/>
            <person name="Pouilly N."/>
            <person name="Raftis F."/>
            <person name="Sallet E."/>
            <person name="Schiex T."/>
            <person name="Thomas J."/>
            <person name="Vandecasteele C."/>
            <person name="Vares D."/>
            <person name="Vear F."/>
            <person name="Vautrin S."/>
            <person name="Crespi M."/>
            <person name="Mangin B."/>
            <person name="Burke J.M."/>
            <person name="Salse J."/>
            <person name="Munos S."/>
            <person name="Vincourt P."/>
            <person name="Rieseberg L.H."/>
            <person name="Langlade N.B."/>
        </authorList>
    </citation>
    <scope>NUCLEOTIDE SEQUENCE</scope>
    <source>
        <tissue evidence="1">Leaves</tissue>
    </source>
</reference>
<dbReference type="Proteomes" id="UP000215914">
    <property type="component" value="Unassembled WGS sequence"/>
</dbReference>
<keyword evidence="2" id="KW-1185">Reference proteome</keyword>
<protein>
    <submittedName>
        <fullName evidence="1">Uncharacterized protein</fullName>
    </submittedName>
</protein>
<dbReference type="AlphaFoldDB" id="A0A9K3GTB5"/>
<gene>
    <name evidence="1" type="ORF">HanXRQr2_Chr17g0791941</name>
</gene>
<comment type="caution">
    <text evidence="1">The sequence shown here is derived from an EMBL/GenBank/DDBJ whole genome shotgun (WGS) entry which is preliminary data.</text>
</comment>
<dbReference type="Gramene" id="mRNA:HanXRQr2_Chr17g0791941">
    <property type="protein sequence ID" value="CDS:HanXRQr2_Chr17g0791941.1"/>
    <property type="gene ID" value="HanXRQr2_Chr17g0791941"/>
</dbReference>
<name>A0A9K3GTB5_HELAN</name>